<dbReference type="GeneID" id="81594292"/>
<dbReference type="RefSeq" id="XP_056771816.1">
    <property type="nucleotide sequence ID" value="XM_056904049.1"/>
</dbReference>
<organism evidence="2 3">
    <name type="scientific">Penicillium daleae</name>
    <dbReference type="NCBI Taxonomy" id="63821"/>
    <lineage>
        <taxon>Eukaryota</taxon>
        <taxon>Fungi</taxon>
        <taxon>Dikarya</taxon>
        <taxon>Ascomycota</taxon>
        <taxon>Pezizomycotina</taxon>
        <taxon>Eurotiomycetes</taxon>
        <taxon>Eurotiomycetidae</taxon>
        <taxon>Eurotiales</taxon>
        <taxon>Aspergillaceae</taxon>
        <taxon>Penicillium</taxon>
    </lineage>
</organism>
<feature type="compositionally biased region" description="Basic and acidic residues" evidence="1">
    <location>
        <begin position="53"/>
        <end position="83"/>
    </location>
</feature>
<dbReference type="InterPro" id="IPR021833">
    <property type="entry name" value="DUF3425"/>
</dbReference>
<accession>A0AAD6G8H8</accession>
<proteinExistence type="predicted"/>
<comment type="caution">
    <text evidence="2">The sequence shown here is derived from an EMBL/GenBank/DDBJ whole genome shotgun (WGS) entry which is preliminary data.</text>
</comment>
<feature type="region of interest" description="Disordered" evidence="1">
    <location>
        <begin position="46"/>
        <end position="83"/>
    </location>
</feature>
<gene>
    <name evidence="2" type="ORF">N7458_000655</name>
</gene>
<name>A0AAD6G8H8_9EURO</name>
<dbReference type="PANTHER" id="PTHR38116">
    <property type="entry name" value="CHROMOSOME 7, WHOLE GENOME SHOTGUN SEQUENCE"/>
    <property type="match status" value="1"/>
</dbReference>
<sequence length="529" mass="60008">MDGRAQGEIMRVDKFNMAQQRIIPKSPLTEITVYISQLPRMVPAKRTFSTDAAKPRRNEDVDKRRQADRMRELLDRADSSDKPYDEVIRSLQEENSSLRKSLIEVQTKVARLIATMQNLSGTVTKALDDSDLGEAAHDSNELIDDCISPNVRRDLPISKIDSAPDDLDFLNVGKINSVFEDIATDTDSASLAVMRESSPSASLETTFNLLAQQIPSIWSFEYQMGLDSYNSALTSSEESSLTLGKAWTESNSPFSDHIHVLQRLMKSKIHLKMRLAGQTSNLFYQEVLMVLALFNSMTRPDVMRWYAKTRFYHIVNLTAWQIMPCTRTFNAIHPQYKPTSLQLQTAYPKVIDWIPFPSIRDRLIQLHAANPKIDQIFCDTVSSYVVETWMSDLIEGAPMTKAYVRVTDLIPNIDSSMTTDAETFPLGVSLPAPDVATLFSSSEYCRAVFDHLKMDRDVSNYKLDPAFFANYPELYDHGSDIAAEGIPLRPEVQTRLTWPKPLESQTFQTYRYFIDFAYDWPLCVPGVAG</sequence>
<dbReference type="Proteomes" id="UP001213681">
    <property type="component" value="Unassembled WGS sequence"/>
</dbReference>
<dbReference type="EMBL" id="JAPVEA010000001">
    <property type="protein sequence ID" value="KAJ5464969.1"/>
    <property type="molecule type" value="Genomic_DNA"/>
</dbReference>
<keyword evidence="3" id="KW-1185">Reference proteome</keyword>
<evidence type="ECO:0000256" key="1">
    <source>
        <dbReference type="SAM" id="MobiDB-lite"/>
    </source>
</evidence>
<reference evidence="2" key="1">
    <citation type="submission" date="2022-12" db="EMBL/GenBank/DDBJ databases">
        <authorList>
            <person name="Petersen C."/>
        </authorList>
    </citation>
    <scope>NUCLEOTIDE SEQUENCE</scope>
    <source>
        <strain evidence="2">IBT 16125</strain>
    </source>
</reference>
<dbReference type="AlphaFoldDB" id="A0AAD6G8H8"/>
<evidence type="ECO:0000313" key="2">
    <source>
        <dbReference type="EMBL" id="KAJ5464969.1"/>
    </source>
</evidence>
<reference evidence="2" key="2">
    <citation type="journal article" date="2023" name="IMA Fungus">
        <title>Comparative genomic study of the Penicillium genus elucidates a diverse pangenome and 15 lateral gene transfer events.</title>
        <authorList>
            <person name="Petersen C."/>
            <person name="Sorensen T."/>
            <person name="Nielsen M.R."/>
            <person name="Sondergaard T.E."/>
            <person name="Sorensen J.L."/>
            <person name="Fitzpatrick D.A."/>
            <person name="Frisvad J.C."/>
            <person name="Nielsen K.L."/>
        </authorList>
    </citation>
    <scope>NUCLEOTIDE SEQUENCE</scope>
    <source>
        <strain evidence="2">IBT 16125</strain>
    </source>
</reference>
<dbReference type="PANTHER" id="PTHR38116:SF9">
    <property type="entry name" value="BZIP DOMAIN-CONTAINING PROTEIN"/>
    <property type="match status" value="1"/>
</dbReference>
<protein>
    <submittedName>
        <fullName evidence="2">Uncharacterized protein</fullName>
    </submittedName>
</protein>
<dbReference type="Pfam" id="PF11905">
    <property type="entry name" value="DUF3425"/>
    <property type="match status" value="1"/>
</dbReference>
<evidence type="ECO:0000313" key="3">
    <source>
        <dbReference type="Proteomes" id="UP001213681"/>
    </source>
</evidence>